<keyword evidence="9" id="KW-0614">Plasmid</keyword>
<keyword evidence="3" id="KW-0963">Cytoplasm</keyword>
<dbReference type="EC" id="3.4.25.1" evidence="2"/>
<dbReference type="CDD" id="cd01906">
    <property type="entry name" value="proteasome_protease_HslV"/>
    <property type="match status" value="1"/>
</dbReference>
<accession>A0A8U0HZK1</accession>
<dbReference type="GO" id="GO:0004298">
    <property type="term" value="F:threonine-type endopeptidase activity"/>
    <property type="evidence" value="ECO:0007669"/>
    <property type="project" value="UniProtKB-KW"/>
</dbReference>
<dbReference type="GO" id="GO:0005737">
    <property type="term" value="C:cytoplasm"/>
    <property type="evidence" value="ECO:0007669"/>
    <property type="project" value="TreeGrafter"/>
</dbReference>
<keyword evidence="5" id="KW-0888">Threonine protease</keyword>
<protein>
    <recommendedName>
        <fullName evidence="2">proteasome endopeptidase complex</fullName>
        <ecNumber evidence="2">3.4.25.1</ecNumber>
    </recommendedName>
</protein>
<evidence type="ECO:0000256" key="8">
    <source>
        <dbReference type="SAM" id="MobiDB-lite"/>
    </source>
</evidence>
<evidence type="ECO:0000313" key="10">
    <source>
        <dbReference type="Proteomes" id="UP000830729"/>
    </source>
</evidence>
<keyword evidence="7 9" id="KW-0647">Proteasome</keyword>
<comment type="catalytic activity">
    <reaction evidence="1">
        <text>Cleavage of peptide bonds with very broad specificity.</text>
        <dbReference type="EC" id="3.4.25.1"/>
    </reaction>
</comment>
<keyword evidence="4" id="KW-0645">Protease</keyword>
<dbReference type="SUPFAM" id="SSF56235">
    <property type="entry name" value="N-terminal nucleophile aminohydrolases (Ntn hydrolases)"/>
    <property type="match status" value="1"/>
</dbReference>
<proteinExistence type="predicted"/>
<geneLocation type="plasmid" evidence="9 10">
    <name>unnamed1</name>
</geneLocation>
<feature type="region of interest" description="Disordered" evidence="8">
    <location>
        <begin position="156"/>
        <end position="181"/>
    </location>
</feature>
<evidence type="ECO:0000256" key="4">
    <source>
        <dbReference type="ARBA" id="ARBA00022670"/>
    </source>
</evidence>
<dbReference type="InterPro" id="IPR029055">
    <property type="entry name" value="Ntn_hydrolases_N"/>
</dbReference>
<dbReference type="GeneID" id="72187282"/>
<dbReference type="EMBL" id="CP096660">
    <property type="protein sequence ID" value="UPV76572.1"/>
    <property type="molecule type" value="Genomic_DNA"/>
</dbReference>
<dbReference type="GO" id="GO:0019774">
    <property type="term" value="C:proteasome core complex, beta-subunit complex"/>
    <property type="evidence" value="ECO:0007669"/>
    <property type="project" value="UniProtKB-ARBA"/>
</dbReference>
<evidence type="ECO:0000256" key="2">
    <source>
        <dbReference type="ARBA" id="ARBA00012039"/>
    </source>
</evidence>
<dbReference type="InterPro" id="IPR023333">
    <property type="entry name" value="Proteasome_suB-type"/>
</dbReference>
<evidence type="ECO:0000256" key="7">
    <source>
        <dbReference type="ARBA" id="ARBA00022942"/>
    </source>
</evidence>
<dbReference type="PRINTS" id="PR00141">
    <property type="entry name" value="PROTEASOME"/>
</dbReference>
<dbReference type="GO" id="GO:0051603">
    <property type="term" value="P:proteolysis involved in protein catabolic process"/>
    <property type="evidence" value="ECO:0007669"/>
    <property type="project" value="InterPro"/>
</dbReference>
<dbReference type="AlphaFoldDB" id="A0A8U0HZK1"/>
<reference evidence="9 10" key="1">
    <citation type="submission" date="2022-04" db="EMBL/GenBank/DDBJ databases">
        <title>Diverse halophilic archaea isolated from saline environments.</title>
        <authorList>
            <person name="Cui H.-L."/>
        </authorList>
    </citation>
    <scope>NUCLEOTIDE SEQUENCE [LARGE SCALE GENOMIC DNA]</scope>
    <source>
        <strain evidence="9 10">XZYJT49</strain>
        <plasmid evidence="9 10">unnamed1</plasmid>
    </source>
</reference>
<dbReference type="Gene3D" id="3.60.20.10">
    <property type="entry name" value="Glutamine Phosphoribosylpyrophosphate, subunit 1, domain 1"/>
    <property type="match status" value="1"/>
</dbReference>
<dbReference type="RefSeq" id="WP_248652605.1">
    <property type="nucleotide sequence ID" value="NZ_CP096660.1"/>
</dbReference>
<evidence type="ECO:0000256" key="6">
    <source>
        <dbReference type="ARBA" id="ARBA00022801"/>
    </source>
</evidence>
<dbReference type="PANTHER" id="PTHR32194">
    <property type="entry name" value="METALLOPROTEASE TLDD"/>
    <property type="match status" value="1"/>
</dbReference>
<sequence>MATIVAIEADGGAVLAGDRRHTAGNTVASDDKRHVFDFGDVGAAAVGESGGIDEFRRRLEAEVQSHETEHGDPMSVTRLATVASDIADDEGVEAVVAARDDDGAARVRGVRSDGSILGDDVAAFGSGAQLALGVLEGREEGASLDDAEELARDAVEAAADRDTDTGSEIDTYRLEGGSASP</sequence>
<evidence type="ECO:0000256" key="5">
    <source>
        <dbReference type="ARBA" id="ARBA00022698"/>
    </source>
</evidence>
<dbReference type="InterPro" id="IPR000243">
    <property type="entry name" value="Pept_T1A_subB"/>
</dbReference>
<organism evidence="9 10">
    <name type="scientific">Halorussus limi</name>
    <dbReference type="NCBI Taxonomy" id="2938695"/>
    <lineage>
        <taxon>Archaea</taxon>
        <taxon>Methanobacteriati</taxon>
        <taxon>Methanobacteriota</taxon>
        <taxon>Stenosarchaea group</taxon>
        <taxon>Halobacteria</taxon>
        <taxon>Halobacteriales</taxon>
        <taxon>Haladaptataceae</taxon>
        <taxon>Halorussus</taxon>
    </lineage>
</organism>
<keyword evidence="10" id="KW-1185">Reference proteome</keyword>
<dbReference type="KEGG" id="halx:M0R89_18745"/>
<dbReference type="Proteomes" id="UP000830729">
    <property type="component" value="Plasmid unnamed1"/>
</dbReference>
<keyword evidence="6" id="KW-0378">Hydrolase</keyword>
<gene>
    <name evidence="9" type="ORF">M0R89_18745</name>
</gene>
<dbReference type="Pfam" id="PF00227">
    <property type="entry name" value="Proteasome"/>
    <property type="match status" value="1"/>
</dbReference>
<evidence type="ECO:0000313" key="9">
    <source>
        <dbReference type="EMBL" id="UPV76572.1"/>
    </source>
</evidence>
<evidence type="ECO:0000256" key="3">
    <source>
        <dbReference type="ARBA" id="ARBA00022490"/>
    </source>
</evidence>
<dbReference type="PANTHER" id="PTHR32194:SF0">
    <property type="entry name" value="ATP-DEPENDENT PROTEASE SUBUNIT HSLV"/>
    <property type="match status" value="1"/>
</dbReference>
<evidence type="ECO:0000256" key="1">
    <source>
        <dbReference type="ARBA" id="ARBA00001198"/>
    </source>
</evidence>
<dbReference type="InterPro" id="IPR001353">
    <property type="entry name" value="Proteasome_sua/b"/>
</dbReference>
<name>A0A8U0HZK1_9EURY</name>